<organism evidence="2 3">
    <name type="scientific">Brevundimonas lenta</name>
    <dbReference type="NCBI Taxonomy" id="424796"/>
    <lineage>
        <taxon>Bacteria</taxon>
        <taxon>Pseudomonadati</taxon>
        <taxon>Pseudomonadota</taxon>
        <taxon>Alphaproteobacteria</taxon>
        <taxon>Caulobacterales</taxon>
        <taxon>Caulobacteraceae</taxon>
        <taxon>Brevundimonas</taxon>
    </lineage>
</organism>
<dbReference type="RefSeq" id="WP_183201634.1">
    <property type="nucleotide sequence ID" value="NZ_BAAAER010000002.1"/>
</dbReference>
<dbReference type="Proteomes" id="UP000529946">
    <property type="component" value="Unassembled WGS sequence"/>
</dbReference>
<accession>A0A7W6NNJ3</accession>
<protein>
    <recommendedName>
        <fullName evidence="4">Ammonium transporter</fullName>
    </recommendedName>
</protein>
<proteinExistence type="predicted"/>
<keyword evidence="1" id="KW-0812">Transmembrane</keyword>
<evidence type="ECO:0000313" key="2">
    <source>
        <dbReference type="EMBL" id="MBB4081215.1"/>
    </source>
</evidence>
<feature type="transmembrane region" description="Helical" evidence="1">
    <location>
        <begin position="96"/>
        <end position="115"/>
    </location>
</feature>
<gene>
    <name evidence="2" type="ORF">GGR12_000054</name>
</gene>
<comment type="caution">
    <text evidence="2">The sequence shown here is derived from an EMBL/GenBank/DDBJ whole genome shotgun (WGS) entry which is preliminary data.</text>
</comment>
<dbReference type="AlphaFoldDB" id="A0A7W6NNJ3"/>
<reference evidence="2 3" key="1">
    <citation type="submission" date="2020-08" db="EMBL/GenBank/DDBJ databases">
        <title>Genomic Encyclopedia of Type Strains, Phase IV (KMG-IV): sequencing the most valuable type-strain genomes for metagenomic binning, comparative biology and taxonomic classification.</title>
        <authorList>
            <person name="Goeker M."/>
        </authorList>
    </citation>
    <scope>NUCLEOTIDE SEQUENCE [LARGE SCALE GENOMIC DNA]</scope>
    <source>
        <strain evidence="2 3">DSM 23960</strain>
    </source>
</reference>
<feature type="transmembrane region" description="Helical" evidence="1">
    <location>
        <begin position="35"/>
        <end position="51"/>
    </location>
</feature>
<sequence>MKKELIQDIASGVGILVLALGASLARQQGYIDEDATIRIVLCAIGLQIAWFGNRMPKRIAPSNAARKVTRVGGWSLALSGLVYASFWVFAPIPVAVVGGCAAVILGIAVTVFYCLSLRSKANAA</sequence>
<keyword evidence="1" id="KW-1133">Transmembrane helix</keyword>
<dbReference type="EMBL" id="JACIDM010000001">
    <property type="protein sequence ID" value="MBB4081215.1"/>
    <property type="molecule type" value="Genomic_DNA"/>
</dbReference>
<name>A0A7W6NNJ3_9CAUL</name>
<keyword evidence="1" id="KW-0472">Membrane</keyword>
<evidence type="ECO:0000313" key="3">
    <source>
        <dbReference type="Proteomes" id="UP000529946"/>
    </source>
</evidence>
<evidence type="ECO:0008006" key="4">
    <source>
        <dbReference type="Google" id="ProtNLM"/>
    </source>
</evidence>
<evidence type="ECO:0000256" key="1">
    <source>
        <dbReference type="SAM" id="Phobius"/>
    </source>
</evidence>
<keyword evidence="3" id="KW-1185">Reference proteome</keyword>
<feature type="transmembrane region" description="Helical" evidence="1">
    <location>
        <begin position="71"/>
        <end position="90"/>
    </location>
</feature>